<evidence type="ECO:0000313" key="2">
    <source>
        <dbReference type="Proteomes" id="UP001148184"/>
    </source>
</evidence>
<protein>
    <submittedName>
        <fullName evidence="1">Host cell RNA polymerase inhibitor</fullName>
    </submittedName>
</protein>
<name>A0ABT5P6J2_9PSED</name>
<comment type="caution">
    <text evidence="1">The sequence shown here is derived from an EMBL/GenBank/DDBJ whole genome shotgun (WGS) entry which is preliminary data.</text>
</comment>
<accession>A0ABT5P6J2</accession>
<sequence>MENAKKEFKATVQIGDHVDEVTIYAVSMDAAWQQAETNFGTGVEVTRIRPVVAPNIDRFMVTQ</sequence>
<reference evidence="1 2" key="1">
    <citation type="submission" date="2022-05" db="EMBL/GenBank/DDBJ databases">
        <title>Novel Pseudomonas spp. Isolated from a Rainbow Trout Aquaculture Facility.</title>
        <authorList>
            <person name="Testerman T."/>
            <person name="Graf J."/>
        </authorList>
    </citation>
    <scope>NUCLEOTIDE SEQUENCE [LARGE SCALE GENOMIC DNA]</scope>
    <source>
        <strain evidence="1 2">ID1025</strain>
    </source>
</reference>
<dbReference type="Pfam" id="PF16857">
    <property type="entry name" value="RNA_pol_inhib"/>
    <property type="match status" value="1"/>
</dbReference>
<proteinExistence type="predicted"/>
<dbReference type="Proteomes" id="UP001148184">
    <property type="component" value="Unassembled WGS sequence"/>
</dbReference>
<dbReference type="InterPro" id="IPR038715">
    <property type="entry name" value="RNA_pol_inhibitor_sf"/>
</dbReference>
<evidence type="ECO:0000313" key="1">
    <source>
        <dbReference type="EMBL" id="MDD1013870.1"/>
    </source>
</evidence>
<organism evidence="1 2">
    <name type="scientific">Pseudomonas rubra</name>
    <dbReference type="NCBI Taxonomy" id="2942627"/>
    <lineage>
        <taxon>Bacteria</taxon>
        <taxon>Pseudomonadati</taxon>
        <taxon>Pseudomonadota</taxon>
        <taxon>Gammaproteobacteria</taxon>
        <taxon>Pseudomonadales</taxon>
        <taxon>Pseudomonadaceae</taxon>
        <taxon>Pseudomonas</taxon>
    </lineage>
</organism>
<dbReference type="Gene3D" id="3.10.20.510">
    <property type="entry name" value="RNA polymerase inhibitor"/>
    <property type="match status" value="1"/>
</dbReference>
<dbReference type="EMBL" id="JAMDGZ010000018">
    <property type="protein sequence ID" value="MDD1013870.1"/>
    <property type="molecule type" value="Genomic_DNA"/>
</dbReference>
<gene>
    <name evidence="1" type="ORF">M5G17_09280</name>
</gene>
<dbReference type="RefSeq" id="WP_273892637.1">
    <property type="nucleotide sequence ID" value="NZ_JAMDGP010000015.1"/>
</dbReference>
<keyword evidence="2" id="KW-1185">Reference proteome</keyword>
<dbReference type="InterPro" id="IPR016412">
    <property type="entry name" value="RNA_pol_inhibitor"/>
</dbReference>